<dbReference type="SUPFAM" id="SSF56024">
    <property type="entry name" value="Phospholipase D/nuclease"/>
    <property type="match status" value="1"/>
</dbReference>
<comment type="subcellular location">
    <subcellularLocation>
        <location evidence="10">Mitochondrion</location>
    </subcellularLocation>
</comment>
<dbReference type="GO" id="GO:0005739">
    <property type="term" value="C:mitochondrion"/>
    <property type="evidence" value="ECO:0007669"/>
    <property type="project" value="UniProtKB-SubCell"/>
</dbReference>
<evidence type="ECO:0000256" key="9">
    <source>
        <dbReference type="ARBA" id="ARBA00048586"/>
    </source>
</evidence>
<dbReference type="AlphaFoldDB" id="A0A9P5ZXI9"/>
<keyword evidence="8 10" id="KW-1208">Phospholipid metabolism</keyword>
<dbReference type="InterPro" id="IPR016270">
    <property type="entry name" value="PGS1"/>
</dbReference>
<keyword evidence="3 10" id="KW-0444">Lipid biosynthesis</keyword>
<keyword evidence="4 10" id="KW-0808">Transferase</keyword>
<keyword evidence="10" id="KW-0496">Mitochondrion</keyword>
<dbReference type="Proteomes" id="UP000807025">
    <property type="component" value="Unassembled WGS sequence"/>
</dbReference>
<dbReference type="GO" id="GO:0032049">
    <property type="term" value="P:cardiolipin biosynthetic process"/>
    <property type="evidence" value="ECO:0007669"/>
    <property type="project" value="InterPro"/>
</dbReference>
<comment type="catalytic activity">
    <reaction evidence="9 10">
        <text>a CDP-1,2-diacyl-sn-glycerol + sn-glycerol 3-phosphate = a 1,2-diacyl-sn-glycero-3-phospho-(1'-sn-glycero-3'-phosphate) + CMP + H(+)</text>
        <dbReference type="Rhea" id="RHEA:12593"/>
        <dbReference type="ChEBI" id="CHEBI:15378"/>
        <dbReference type="ChEBI" id="CHEBI:57597"/>
        <dbReference type="ChEBI" id="CHEBI:58332"/>
        <dbReference type="ChEBI" id="CHEBI:60110"/>
        <dbReference type="ChEBI" id="CHEBI:60377"/>
        <dbReference type="EC" id="2.7.8.5"/>
    </reaction>
</comment>
<dbReference type="Gene3D" id="3.30.870.10">
    <property type="entry name" value="Endonuclease Chain A"/>
    <property type="match status" value="2"/>
</dbReference>
<comment type="pathway">
    <text evidence="1 10">Phospholipid metabolism; phosphatidylglycerol biosynthesis; phosphatidylglycerol from CDP-diacylglycerol: step 1/2.</text>
</comment>
<dbReference type="SMART" id="SM00155">
    <property type="entry name" value="PLDc"/>
    <property type="match status" value="2"/>
</dbReference>
<keyword evidence="5" id="KW-0677">Repeat</keyword>
<evidence type="ECO:0000256" key="2">
    <source>
        <dbReference type="ARBA" id="ARBA00010682"/>
    </source>
</evidence>
<evidence type="ECO:0000256" key="4">
    <source>
        <dbReference type="ARBA" id="ARBA00022679"/>
    </source>
</evidence>
<keyword evidence="10" id="KW-0067">ATP-binding</keyword>
<sequence>MFSGLRPLSRRSTRFAFRSTACATTNFRRAHSCHPLINDFVSALQREQPCLAVSPRKIRILSRPSSFYETLLAMIQRAKSRIFISSLYIGSGESQLIGALEEALTRSPDLKVFLQLDLNRSTRPGKLSTAHLLLPLLEKFPSRVSVSLFRSPSLRGVLAKVVPPRFNEGWGTWHAKIYGADDEVMISGANLNDSYFTDRQDRYIHFDGESQLADYCFSFLRIVSTISFQLSPATHVRSSKYSYRHEDYTLDWLDDSTHPHEIQTKAADSFTSFQARQKELSISRRNSPHPSSSSEEKVLLFPIIQAGQFGIREEESSLALLFRHVASYSTPDTESGFDDDDNVRQRPLMDLTSGYFGLSKRYQGLVLSSRGIDCRIICASPKANGFYGSNGISGRIPEGYTYLEQGFMQAVKSAGRTWTQKGNYGHGVHLKEWYRDGWTYHAKGIWLSPTPDAPPVLTLFGSTNLNSRSSQLDTELSFIMALPSSASEFVQTSPEERNTAVAGVSAPQVGEQTPGLDLRQELHKEISRLHQFTGEWRGGARAVRWGTKALVHLVSGML</sequence>
<organism evidence="12 13">
    <name type="scientific">Pleurotus eryngii</name>
    <name type="common">Boletus of the steppes</name>
    <dbReference type="NCBI Taxonomy" id="5323"/>
    <lineage>
        <taxon>Eukaryota</taxon>
        <taxon>Fungi</taxon>
        <taxon>Dikarya</taxon>
        <taxon>Basidiomycota</taxon>
        <taxon>Agaricomycotina</taxon>
        <taxon>Agaricomycetes</taxon>
        <taxon>Agaricomycetidae</taxon>
        <taxon>Agaricales</taxon>
        <taxon>Pleurotineae</taxon>
        <taxon>Pleurotaceae</taxon>
        <taxon>Pleurotus</taxon>
    </lineage>
</organism>
<keyword evidence="13" id="KW-1185">Reference proteome</keyword>
<evidence type="ECO:0000313" key="13">
    <source>
        <dbReference type="Proteomes" id="UP000807025"/>
    </source>
</evidence>
<evidence type="ECO:0000256" key="6">
    <source>
        <dbReference type="ARBA" id="ARBA00023098"/>
    </source>
</evidence>
<reference evidence="12" key="1">
    <citation type="submission" date="2020-11" db="EMBL/GenBank/DDBJ databases">
        <authorList>
            <consortium name="DOE Joint Genome Institute"/>
            <person name="Ahrendt S."/>
            <person name="Riley R."/>
            <person name="Andreopoulos W."/>
            <person name="Labutti K."/>
            <person name="Pangilinan J."/>
            <person name="Ruiz-Duenas F.J."/>
            <person name="Barrasa J.M."/>
            <person name="Sanchez-Garcia M."/>
            <person name="Camarero S."/>
            <person name="Miyauchi S."/>
            <person name="Serrano A."/>
            <person name="Linde D."/>
            <person name="Babiker R."/>
            <person name="Drula E."/>
            <person name="Ayuso-Fernandez I."/>
            <person name="Pacheco R."/>
            <person name="Padilla G."/>
            <person name="Ferreira P."/>
            <person name="Barriuso J."/>
            <person name="Kellner H."/>
            <person name="Castanera R."/>
            <person name="Alfaro M."/>
            <person name="Ramirez L."/>
            <person name="Pisabarro A.G."/>
            <person name="Kuo A."/>
            <person name="Tritt A."/>
            <person name="Lipzen A."/>
            <person name="He G."/>
            <person name="Yan M."/>
            <person name="Ng V."/>
            <person name="Cullen D."/>
            <person name="Martin F."/>
            <person name="Rosso M.-N."/>
            <person name="Henrissat B."/>
            <person name="Hibbett D."/>
            <person name="Martinez A.T."/>
            <person name="Grigoriev I.V."/>
        </authorList>
    </citation>
    <scope>NUCLEOTIDE SEQUENCE</scope>
    <source>
        <strain evidence="12">ATCC 90797</strain>
    </source>
</reference>
<dbReference type="EC" id="2.7.8.5" evidence="10"/>
<dbReference type="CDD" id="cd09135">
    <property type="entry name" value="PLDc_PGS1_euk_1"/>
    <property type="match status" value="1"/>
</dbReference>
<keyword evidence="6 10" id="KW-0443">Lipid metabolism</keyword>
<keyword evidence="7 10" id="KW-0594">Phospholipid biosynthesis</keyword>
<comment type="caution">
    <text evidence="12">The sequence shown here is derived from an EMBL/GenBank/DDBJ whole genome shotgun (WGS) entry which is preliminary data.</text>
</comment>
<dbReference type="InterPro" id="IPR001736">
    <property type="entry name" value="PLipase_D/transphosphatidylase"/>
</dbReference>
<gene>
    <name evidence="12" type="ORF">BDN71DRAFT_1390710</name>
</gene>
<dbReference type="PANTHER" id="PTHR12586">
    <property type="entry name" value="CDP-DIACYLGLYCEROL--SERINE O-PHOSPHATIDYLTRANSFERASE"/>
    <property type="match status" value="1"/>
</dbReference>
<evidence type="ECO:0000256" key="5">
    <source>
        <dbReference type="ARBA" id="ARBA00022737"/>
    </source>
</evidence>
<evidence type="ECO:0000256" key="1">
    <source>
        <dbReference type="ARBA" id="ARBA00005042"/>
    </source>
</evidence>
<comment type="similarity">
    <text evidence="2 10">Belongs to the CDP-alcohol phosphatidyltransferase class-II family.</text>
</comment>
<evidence type="ECO:0000256" key="8">
    <source>
        <dbReference type="ARBA" id="ARBA00023264"/>
    </source>
</evidence>
<dbReference type="EMBL" id="MU154558">
    <property type="protein sequence ID" value="KAF9495814.1"/>
    <property type="molecule type" value="Genomic_DNA"/>
</dbReference>
<feature type="domain" description="PLD phosphodiesterase" evidence="11">
    <location>
        <begin position="174"/>
        <end position="195"/>
    </location>
</feature>
<protein>
    <recommendedName>
        <fullName evidence="10">CDP-diacylglycerol--glycerol-3-phosphate 3-phosphatidyltransferase</fullName>
        <ecNumber evidence="10">2.7.8.5</ecNumber>
    </recommendedName>
</protein>
<evidence type="ECO:0000313" key="12">
    <source>
        <dbReference type="EMBL" id="KAF9495814.1"/>
    </source>
</evidence>
<dbReference type="PANTHER" id="PTHR12586:SF1">
    <property type="entry name" value="CDP-DIACYLGLYCEROL--GLYCEROL-3-PHOSPHATE 3-PHOSPHATIDYLTRANSFERASE, MITOCHONDRIAL"/>
    <property type="match status" value="1"/>
</dbReference>
<comment type="function">
    <text evidence="10">Functions in the biosynthesis of the anionic phospholipids phosphatidylglycerol and cardiolipin.</text>
</comment>
<evidence type="ECO:0000256" key="10">
    <source>
        <dbReference type="RuleBase" id="RU365024"/>
    </source>
</evidence>
<dbReference type="GO" id="GO:0008444">
    <property type="term" value="F:CDP-diacylglycerol-glycerol-3-phosphate 3-phosphatidyltransferase activity"/>
    <property type="evidence" value="ECO:0007669"/>
    <property type="project" value="UniProtKB-EC"/>
</dbReference>
<dbReference type="CDD" id="cd09137">
    <property type="entry name" value="PLDc_PGS1_euk_2"/>
    <property type="match status" value="1"/>
</dbReference>
<dbReference type="PROSITE" id="PS50035">
    <property type="entry name" value="PLD"/>
    <property type="match status" value="1"/>
</dbReference>
<evidence type="ECO:0000259" key="11">
    <source>
        <dbReference type="PROSITE" id="PS50035"/>
    </source>
</evidence>
<accession>A0A9P5ZXI9</accession>
<keyword evidence="10" id="KW-0547">Nucleotide-binding</keyword>
<dbReference type="OrthoDB" id="10250191at2759"/>
<evidence type="ECO:0000256" key="3">
    <source>
        <dbReference type="ARBA" id="ARBA00022516"/>
    </source>
</evidence>
<proteinExistence type="inferred from homology"/>
<dbReference type="GO" id="GO:0005524">
    <property type="term" value="F:ATP binding"/>
    <property type="evidence" value="ECO:0007669"/>
    <property type="project" value="UniProtKB-KW"/>
</dbReference>
<evidence type="ECO:0000256" key="7">
    <source>
        <dbReference type="ARBA" id="ARBA00023209"/>
    </source>
</evidence>
<name>A0A9P5ZXI9_PLEER</name>